<keyword evidence="3" id="KW-1185">Reference proteome</keyword>
<feature type="compositionally biased region" description="Polar residues" evidence="1">
    <location>
        <begin position="89"/>
        <end position="100"/>
    </location>
</feature>
<dbReference type="EMBL" id="LBMM01017130">
    <property type="protein sequence ID" value="KMQ84204.1"/>
    <property type="molecule type" value="Genomic_DNA"/>
</dbReference>
<protein>
    <submittedName>
        <fullName evidence="2">Retrovirus-related gag polyprotein from transposon opus</fullName>
    </submittedName>
</protein>
<dbReference type="PaxDb" id="67767-A0A0J7K1N3"/>
<feature type="compositionally biased region" description="Polar residues" evidence="1">
    <location>
        <begin position="209"/>
        <end position="219"/>
    </location>
</feature>
<evidence type="ECO:0000313" key="3">
    <source>
        <dbReference type="Proteomes" id="UP000036403"/>
    </source>
</evidence>
<feature type="region of interest" description="Disordered" evidence="1">
    <location>
        <begin position="60"/>
        <end position="135"/>
    </location>
</feature>
<feature type="compositionally biased region" description="Low complexity" evidence="1">
    <location>
        <begin position="110"/>
        <end position="121"/>
    </location>
</feature>
<gene>
    <name evidence="2" type="ORF">RF55_18205</name>
</gene>
<evidence type="ECO:0000256" key="1">
    <source>
        <dbReference type="SAM" id="MobiDB-lite"/>
    </source>
</evidence>
<name>A0A0J7K1N3_LASNI</name>
<dbReference type="Proteomes" id="UP000036403">
    <property type="component" value="Unassembled WGS sequence"/>
</dbReference>
<organism evidence="2 3">
    <name type="scientific">Lasius niger</name>
    <name type="common">Black garden ant</name>
    <dbReference type="NCBI Taxonomy" id="67767"/>
    <lineage>
        <taxon>Eukaryota</taxon>
        <taxon>Metazoa</taxon>
        <taxon>Ecdysozoa</taxon>
        <taxon>Arthropoda</taxon>
        <taxon>Hexapoda</taxon>
        <taxon>Insecta</taxon>
        <taxon>Pterygota</taxon>
        <taxon>Neoptera</taxon>
        <taxon>Endopterygota</taxon>
        <taxon>Hymenoptera</taxon>
        <taxon>Apocrita</taxon>
        <taxon>Aculeata</taxon>
        <taxon>Formicoidea</taxon>
        <taxon>Formicidae</taxon>
        <taxon>Formicinae</taxon>
        <taxon>Lasius</taxon>
        <taxon>Lasius</taxon>
    </lineage>
</organism>
<sequence length="219" mass="24246">MEETLRALSESLNALTNVVTGIKEDIKKNNDSPKNLPEAYSFCMGLQNVMSRNFTAQNYQPSGAPRFAGPYQHQARPPFRTPFSPGSGRFSQNSYRTQGPRQAIKMESNRSGQSYQSGYSGRQEEGSGIKRMSEGNNPFQKAQRLYHMELAPPPLAPAASGDNQGRSHEGYYDDESQAVERSNNYPPQKNVEGVTDAPHNLETEGGANFMTNASPVYRT</sequence>
<reference evidence="2 3" key="1">
    <citation type="submission" date="2015-04" db="EMBL/GenBank/DDBJ databases">
        <title>Lasius niger genome sequencing.</title>
        <authorList>
            <person name="Konorov E.A."/>
            <person name="Nikitin M.A."/>
            <person name="Kirill M.V."/>
            <person name="Chang P."/>
        </authorList>
    </citation>
    <scope>NUCLEOTIDE SEQUENCE [LARGE SCALE GENOMIC DNA]</scope>
    <source>
        <tissue evidence="2">Whole</tissue>
    </source>
</reference>
<dbReference type="OrthoDB" id="8068363at2759"/>
<feature type="region of interest" description="Disordered" evidence="1">
    <location>
        <begin position="152"/>
        <end position="219"/>
    </location>
</feature>
<dbReference type="AlphaFoldDB" id="A0A0J7K1N3"/>
<evidence type="ECO:0000313" key="2">
    <source>
        <dbReference type="EMBL" id="KMQ84204.1"/>
    </source>
</evidence>
<accession>A0A0J7K1N3</accession>
<comment type="caution">
    <text evidence="2">The sequence shown here is derived from an EMBL/GenBank/DDBJ whole genome shotgun (WGS) entry which is preliminary data.</text>
</comment>
<proteinExistence type="predicted"/>
<feature type="compositionally biased region" description="Basic and acidic residues" evidence="1">
    <location>
        <begin position="122"/>
        <end position="133"/>
    </location>
</feature>